<feature type="transmembrane region" description="Helical" evidence="5">
    <location>
        <begin position="96"/>
        <end position="117"/>
    </location>
</feature>
<dbReference type="PANTHER" id="PTHR10361:SF28">
    <property type="entry name" value="P3 PROTEIN-RELATED"/>
    <property type="match status" value="1"/>
</dbReference>
<feature type="transmembrane region" description="Helical" evidence="5">
    <location>
        <begin position="161"/>
        <end position="180"/>
    </location>
</feature>
<evidence type="ECO:0000256" key="2">
    <source>
        <dbReference type="ARBA" id="ARBA00022692"/>
    </source>
</evidence>
<evidence type="ECO:0000313" key="7">
    <source>
        <dbReference type="Proteomes" id="UP001596410"/>
    </source>
</evidence>
<keyword evidence="4 5" id="KW-0472">Membrane</keyword>
<keyword evidence="3 5" id="KW-1133">Transmembrane helix</keyword>
<dbReference type="Pfam" id="PF01758">
    <property type="entry name" value="SBF"/>
    <property type="match status" value="1"/>
</dbReference>
<protein>
    <submittedName>
        <fullName evidence="6">Bile acid:sodium symporter family protein</fullName>
    </submittedName>
</protein>
<dbReference type="InterPro" id="IPR038770">
    <property type="entry name" value="Na+/solute_symporter_sf"/>
</dbReference>
<feature type="transmembrane region" description="Helical" evidence="5">
    <location>
        <begin position="257"/>
        <end position="280"/>
    </location>
</feature>
<accession>A0ABW2ERW3</accession>
<evidence type="ECO:0000313" key="6">
    <source>
        <dbReference type="EMBL" id="MFC7063864.1"/>
    </source>
</evidence>
<sequence length="318" mass="34606">MLQTINKKLQKFMPYMTPLAVVTGVLFAEWLSMYVFLVPWIFAFMTFSGSMGSNFRDLTNVLRHPMSLVVCLIVLHLVMPLIALGVGKLIFHGNSFTTMGLVLSFIIPTGITSLIWVSIYKGNVVLTLSIILIDTLLAPFIVPFMLQLLVGNTVEMNASNIMTGLLWMIVIPSLLGMLINQFAKEEFTRSLEANSAPFAKLGIGTVVAINSSAVAPYLKNINGELILIAITVFMLAVLAYTIGYFSGKLVNRGDGTIVSLTFNSGMRNISGGAVIAITYFPAPVAVPVIVGMLFQQVLASFAGSLMSKYSSKERQVEV</sequence>
<comment type="subcellular location">
    <subcellularLocation>
        <location evidence="1">Membrane</location>
        <topology evidence="1">Multi-pass membrane protein</topology>
    </subcellularLocation>
</comment>
<keyword evidence="7" id="KW-1185">Reference proteome</keyword>
<gene>
    <name evidence="6" type="ORF">ACFQIC_18870</name>
</gene>
<evidence type="ECO:0000256" key="4">
    <source>
        <dbReference type="ARBA" id="ARBA00023136"/>
    </source>
</evidence>
<keyword evidence="2 5" id="KW-0812">Transmembrane</keyword>
<reference evidence="7" key="1">
    <citation type="journal article" date="2019" name="Int. J. Syst. Evol. Microbiol.">
        <title>The Global Catalogue of Microorganisms (GCM) 10K type strain sequencing project: providing services to taxonomists for standard genome sequencing and annotation.</title>
        <authorList>
            <consortium name="The Broad Institute Genomics Platform"/>
            <consortium name="The Broad Institute Genome Sequencing Center for Infectious Disease"/>
            <person name="Wu L."/>
            <person name="Ma J."/>
        </authorList>
    </citation>
    <scope>NUCLEOTIDE SEQUENCE [LARGE SCALE GENOMIC DNA]</scope>
    <source>
        <strain evidence="7">CGMCC 4.1621</strain>
    </source>
</reference>
<comment type="caution">
    <text evidence="6">The sequence shown here is derived from an EMBL/GenBank/DDBJ whole genome shotgun (WGS) entry which is preliminary data.</text>
</comment>
<feature type="transmembrane region" description="Helical" evidence="5">
    <location>
        <begin position="67"/>
        <end position="90"/>
    </location>
</feature>
<dbReference type="RefSeq" id="WP_204710692.1">
    <property type="nucleotide sequence ID" value="NZ_JBHSZV010000061.1"/>
</dbReference>
<evidence type="ECO:0000256" key="3">
    <source>
        <dbReference type="ARBA" id="ARBA00022989"/>
    </source>
</evidence>
<feature type="transmembrane region" description="Helical" evidence="5">
    <location>
        <begin position="37"/>
        <end position="55"/>
    </location>
</feature>
<name>A0ABW2ERW3_9BACI</name>
<dbReference type="InterPro" id="IPR004710">
    <property type="entry name" value="Bilac:Na_transpt"/>
</dbReference>
<dbReference type="EMBL" id="JBHSZV010000061">
    <property type="protein sequence ID" value="MFC7063864.1"/>
    <property type="molecule type" value="Genomic_DNA"/>
</dbReference>
<evidence type="ECO:0000256" key="5">
    <source>
        <dbReference type="SAM" id="Phobius"/>
    </source>
</evidence>
<dbReference type="PANTHER" id="PTHR10361">
    <property type="entry name" value="SODIUM-BILE ACID COTRANSPORTER"/>
    <property type="match status" value="1"/>
</dbReference>
<dbReference type="InterPro" id="IPR002657">
    <property type="entry name" value="BilAc:Na_symport/Acr3"/>
</dbReference>
<proteinExistence type="predicted"/>
<feature type="transmembrane region" description="Helical" evidence="5">
    <location>
        <begin position="201"/>
        <end position="219"/>
    </location>
</feature>
<evidence type="ECO:0000256" key="1">
    <source>
        <dbReference type="ARBA" id="ARBA00004141"/>
    </source>
</evidence>
<feature type="transmembrane region" description="Helical" evidence="5">
    <location>
        <begin position="225"/>
        <end position="245"/>
    </location>
</feature>
<feature type="transmembrane region" description="Helical" evidence="5">
    <location>
        <begin position="124"/>
        <end position="149"/>
    </location>
</feature>
<dbReference type="Proteomes" id="UP001596410">
    <property type="component" value="Unassembled WGS sequence"/>
</dbReference>
<dbReference type="Gene3D" id="1.20.1530.20">
    <property type="match status" value="1"/>
</dbReference>
<feature type="transmembrane region" description="Helical" evidence="5">
    <location>
        <begin position="12"/>
        <end position="31"/>
    </location>
</feature>
<organism evidence="6 7">
    <name type="scientific">Halobacillus seohaensis</name>
    <dbReference type="NCBI Taxonomy" id="447421"/>
    <lineage>
        <taxon>Bacteria</taxon>
        <taxon>Bacillati</taxon>
        <taxon>Bacillota</taxon>
        <taxon>Bacilli</taxon>
        <taxon>Bacillales</taxon>
        <taxon>Bacillaceae</taxon>
        <taxon>Halobacillus</taxon>
    </lineage>
</organism>